<reference evidence="2" key="1">
    <citation type="journal article" date="2013" name="Proc. Natl. Acad. Sci. U.S.A.">
        <title>Genome structure and metabolic features in the red seaweed Chondrus crispus shed light on evolution of the Archaeplastida.</title>
        <authorList>
            <person name="Collen J."/>
            <person name="Porcel B."/>
            <person name="Carre W."/>
            <person name="Ball S.G."/>
            <person name="Chaparro C."/>
            <person name="Tonon T."/>
            <person name="Barbeyron T."/>
            <person name="Michel G."/>
            <person name="Noel B."/>
            <person name="Valentin K."/>
            <person name="Elias M."/>
            <person name="Artiguenave F."/>
            <person name="Arun A."/>
            <person name="Aury J.M."/>
            <person name="Barbosa-Neto J.F."/>
            <person name="Bothwell J.H."/>
            <person name="Bouget F.Y."/>
            <person name="Brillet L."/>
            <person name="Cabello-Hurtado F."/>
            <person name="Capella-Gutierrez S."/>
            <person name="Charrier B."/>
            <person name="Cladiere L."/>
            <person name="Cock J.M."/>
            <person name="Coelho S.M."/>
            <person name="Colleoni C."/>
            <person name="Czjzek M."/>
            <person name="Da Silva C."/>
            <person name="Delage L."/>
            <person name="Denoeud F."/>
            <person name="Deschamps P."/>
            <person name="Dittami S.M."/>
            <person name="Gabaldon T."/>
            <person name="Gachon C.M."/>
            <person name="Groisillier A."/>
            <person name="Herve C."/>
            <person name="Jabbari K."/>
            <person name="Katinka M."/>
            <person name="Kloareg B."/>
            <person name="Kowalczyk N."/>
            <person name="Labadie K."/>
            <person name="Leblanc C."/>
            <person name="Lopez P.J."/>
            <person name="McLachlan D.H."/>
            <person name="Meslet-Cladiere L."/>
            <person name="Moustafa A."/>
            <person name="Nehr Z."/>
            <person name="Nyvall Collen P."/>
            <person name="Panaud O."/>
            <person name="Partensky F."/>
            <person name="Poulain J."/>
            <person name="Rensing S.A."/>
            <person name="Rousvoal S."/>
            <person name="Samson G."/>
            <person name="Symeonidi A."/>
            <person name="Weissenbach J."/>
            <person name="Zambounis A."/>
            <person name="Wincker P."/>
            <person name="Boyen C."/>
        </authorList>
    </citation>
    <scope>NUCLEOTIDE SEQUENCE [LARGE SCALE GENOMIC DNA]</scope>
    <source>
        <strain evidence="2">cv. Stackhouse</strain>
    </source>
</reference>
<dbReference type="RefSeq" id="XP_005716427.1">
    <property type="nucleotide sequence ID" value="XM_005716370.1"/>
</dbReference>
<protein>
    <submittedName>
        <fullName evidence="1">Uncharacterized protein</fullName>
    </submittedName>
</protein>
<dbReference type="GeneID" id="17324144"/>
<dbReference type="AlphaFoldDB" id="R7QFS5"/>
<accession>R7QFS5</accession>
<dbReference type="KEGG" id="ccp:CHC_T00005025001"/>
<evidence type="ECO:0000313" key="1">
    <source>
        <dbReference type="EMBL" id="CDF36608.1"/>
    </source>
</evidence>
<evidence type="ECO:0000313" key="2">
    <source>
        <dbReference type="Proteomes" id="UP000012073"/>
    </source>
</evidence>
<dbReference type="Gramene" id="CDF36608">
    <property type="protein sequence ID" value="CDF36608"/>
    <property type="gene ID" value="CHC_T00005025001"/>
</dbReference>
<dbReference type="EMBL" id="HG001792">
    <property type="protein sequence ID" value="CDF36608.1"/>
    <property type="molecule type" value="Genomic_DNA"/>
</dbReference>
<organism evidence="1 2">
    <name type="scientific">Chondrus crispus</name>
    <name type="common">Carrageen Irish moss</name>
    <name type="synonym">Polymorpha crispa</name>
    <dbReference type="NCBI Taxonomy" id="2769"/>
    <lineage>
        <taxon>Eukaryota</taxon>
        <taxon>Rhodophyta</taxon>
        <taxon>Florideophyceae</taxon>
        <taxon>Rhodymeniophycidae</taxon>
        <taxon>Gigartinales</taxon>
        <taxon>Gigartinaceae</taxon>
        <taxon>Chondrus</taxon>
    </lineage>
</organism>
<name>R7QFS5_CHOCR</name>
<keyword evidence="2" id="KW-1185">Reference proteome</keyword>
<proteinExistence type="predicted"/>
<dbReference type="Proteomes" id="UP000012073">
    <property type="component" value="Unassembled WGS sequence"/>
</dbReference>
<sequence length="69" mass="7502">MSVESTLILHVFRPHCGRKTCSIWIGGYECAGVGRGDGSTSWGGVSWTHGFGGVRCDEWGRKTCGIWIV</sequence>
<gene>
    <name evidence="1" type="ORF">CHC_T00005025001</name>
</gene>